<proteinExistence type="predicted"/>
<dbReference type="Proteomes" id="UP000680815">
    <property type="component" value="Unassembled WGS sequence"/>
</dbReference>
<organism evidence="1 2">
    <name type="scientific">Roseomonas nitratireducens</name>
    <dbReference type="NCBI Taxonomy" id="2820810"/>
    <lineage>
        <taxon>Bacteria</taxon>
        <taxon>Pseudomonadati</taxon>
        <taxon>Pseudomonadota</taxon>
        <taxon>Alphaproteobacteria</taxon>
        <taxon>Acetobacterales</taxon>
        <taxon>Roseomonadaceae</taxon>
        <taxon>Roseomonas</taxon>
    </lineage>
</organism>
<sequence length="49" mass="5566">MSEAEYERRLAELDRLLNDPEVRLDADRVWALLAEMSRVAAPRTAPATP</sequence>
<gene>
    <name evidence="1" type="ORF">J5Y09_01055</name>
</gene>
<evidence type="ECO:0000313" key="1">
    <source>
        <dbReference type="EMBL" id="MBP0462486.1"/>
    </source>
</evidence>
<reference evidence="1 2" key="1">
    <citation type="submission" date="2021-03" db="EMBL/GenBank/DDBJ databases">
        <authorList>
            <person name="So Y."/>
        </authorList>
    </citation>
    <scope>NUCLEOTIDE SEQUENCE [LARGE SCALE GENOMIC DNA]</scope>
    <source>
        <strain evidence="1 2">PWR1</strain>
    </source>
</reference>
<comment type="caution">
    <text evidence="1">The sequence shown here is derived from an EMBL/GenBank/DDBJ whole genome shotgun (WGS) entry which is preliminary data.</text>
</comment>
<name>A0ABS4AMA3_9PROT</name>
<keyword evidence="2" id="KW-1185">Reference proteome</keyword>
<dbReference type="EMBL" id="JAGIYZ010000001">
    <property type="protein sequence ID" value="MBP0462486.1"/>
    <property type="molecule type" value="Genomic_DNA"/>
</dbReference>
<accession>A0ABS4AMA3</accession>
<dbReference type="RefSeq" id="WP_209349857.1">
    <property type="nucleotide sequence ID" value="NZ_JAGIYZ010000001.1"/>
</dbReference>
<protein>
    <submittedName>
        <fullName evidence="1">Peptide chain release factor 1</fullName>
    </submittedName>
</protein>
<evidence type="ECO:0000313" key="2">
    <source>
        <dbReference type="Proteomes" id="UP000680815"/>
    </source>
</evidence>